<accession>A0A937X4Z0</accession>
<evidence type="ECO:0000313" key="2">
    <source>
        <dbReference type="Proteomes" id="UP000703893"/>
    </source>
</evidence>
<evidence type="ECO:0000313" key="1">
    <source>
        <dbReference type="EMBL" id="MBM3274882.1"/>
    </source>
</evidence>
<gene>
    <name evidence="1" type="ORF">FJZ00_07000</name>
</gene>
<reference evidence="1 2" key="1">
    <citation type="submission" date="2019-03" db="EMBL/GenBank/DDBJ databases">
        <title>Lake Tanganyika Metagenome-Assembled Genomes (MAGs).</title>
        <authorList>
            <person name="Tran P."/>
        </authorList>
    </citation>
    <scope>NUCLEOTIDE SEQUENCE [LARGE SCALE GENOMIC DNA]</scope>
    <source>
        <strain evidence="1">K_DeepCast_65m_m2_236</strain>
    </source>
</reference>
<proteinExistence type="predicted"/>
<sequence length="75" mass="8552">MAGTPQPQAQQQPPAKPRLLCPIMSYATQQVPCVEHHCAAWMTRDQRCGLVAHNERLDDNFERLLKVINEIKSKI</sequence>
<name>A0A937X4Z0_9BACT</name>
<comment type="caution">
    <text evidence="1">The sequence shown here is derived from an EMBL/GenBank/DDBJ whole genome shotgun (WGS) entry which is preliminary data.</text>
</comment>
<organism evidence="1 2">
    <name type="scientific">Candidatus Tanganyikabacteria bacterium</name>
    <dbReference type="NCBI Taxonomy" id="2961651"/>
    <lineage>
        <taxon>Bacteria</taxon>
        <taxon>Bacillati</taxon>
        <taxon>Candidatus Sericytochromatia</taxon>
        <taxon>Candidatus Tanganyikabacteria</taxon>
    </lineage>
</organism>
<dbReference type="Proteomes" id="UP000703893">
    <property type="component" value="Unassembled WGS sequence"/>
</dbReference>
<dbReference type="AlphaFoldDB" id="A0A937X4Z0"/>
<dbReference type="EMBL" id="VGJX01000363">
    <property type="protein sequence ID" value="MBM3274882.1"/>
    <property type="molecule type" value="Genomic_DNA"/>
</dbReference>
<protein>
    <submittedName>
        <fullName evidence="1">Uncharacterized protein</fullName>
    </submittedName>
</protein>